<dbReference type="OrthoDB" id="6265836at2759"/>
<feature type="non-terminal residue" evidence="2">
    <location>
        <position position="1"/>
    </location>
</feature>
<proteinExistence type="predicted"/>
<evidence type="ECO:0000313" key="3">
    <source>
        <dbReference type="Proteomes" id="UP000784294"/>
    </source>
</evidence>
<feature type="compositionally biased region" description="Basic and acidic residues" evidence="1">
    <location>
        <begin position="1"/>
        <end position="13"/>
    </location>
</feature>
<sequence length="224" mass="24788">SVDKINVRGHINDDDGSSGIYASEAASKSSYSVYDEGEMRSDEESESERDNSSEEGEIQSEVDEPIGEEPISPKVETAWERGLRLARERLKKAKELRAKEKNLEEKRLTLGIPVDPQEPVDVAPKPVYDLFWADYYQLGLIGLTEITCQRILPFDIAPPKAYEVALWLKSTKRKSHRVSSASRVRGRNAKRSSRANSAASSASKSYSSPGSSCSDSLTRSSSLD</sequence>
<gene>
    <name evidence="2" type="ORF">PXEA_LOCUS19451</name>
</gene>
<feature type="compositionally biased region" description="Low complexity" evidence="1">
    <location>
        <begin position="194"/>
        <end position="224"/>
    </location>
</feature>
<feature type="compositionally biased region" description="Low complexity" evidence="1">
    <location>
        <begin position="21"/>
        <end position="34"/>
    </location>
</feature>
<evidence type="ECO:0000313" key="2">
    <source>
        <dbReference type="EMBL" id="VEL26011.1"/>
    </source>
</evidence>
<reference evidence="2" key="1">
    <citation type="submission" date="2018-11" db="EMBL/GenBank/DDBJ databases">
        <authorList>
            <consortium name="Pathogen Informatics"/>
        </authorList>
    </citation>
    <scope>NUCLEOTIDE SEQUENCE</scope>
</reference>
<feature type="compositionally biased region" description="Basic and acidic residues" evidence="1">
    <location>
        <begin position="37"/>
        <end position="52"/>
    </location>
</feature>
<dbReference type="AlphaFoldDB" id="A0A3S5BJ09"/>
<accession>A0A3S5BJ09</accession>
<organism evidence="2 3">
    <name type="scientific">Protopolystoma xenopodis</name>
    <dbReference type="NCBI Taxonomy" id="117903"/>
    <lineage>
        <taxon>Eukaryota</taxon>
        <taxon>Metazoa</taxon>
        <taxon>Spiralia</taxon>
        <taxon>Lophotrochozoa</taxon>
        <taxon>Platyhelminthes</taxon>
        <taxon>Monogenea</taxon>
        <taxon>Polyopisthocotylea</taxon>
        <taxon>Polystomatidea</taxon>
        <taxon>Polystomatidae</taxon>
        <taxon>Protopolystoma</taxon>
    </lineage>
</organism>
<protein>
    <submittedName>
        <fullName evidence="2">Uncharacterized protein</fullName>
    </submittedName>
</protein>
<feature type="region of interest" description="Disordered" evidence="1">
    <location>
        <begin position="175"/>
        <end position="224"/>
    </location>
</feature>
<comment type="caution">
    <text evidence="2">The sequence shown here is derived from an EMBL/GenBank/DDBJ whole genome shotgun (WGS) entry which is preliminary data.</text>
</comment>
<feature type="compositionally biased region" description="Acidic residues" evidence="1">
    <location>
        <begin position="53"/>
        <end position="67"/>
    </location>
</feature>
<feature type="non-terminal residue" evidence="2">
    <location>
        <position position="224"/>
    </location>
</feature>
<dbReference type="Proteomes" id="UP000784294">
    <property type="component" value="Unassembled WGS sequence"/>
</dbReference>
<evidence type="ECO:0000256" key="1">
    <source>
        <dbReference type="SAM" id="MobiDB-lite"/>
    </source>
</evidence>
<dbReference type="EMBL" id="CAAALY010077520">
    <property type="protein sequence ID" value="VEL26011.1"/>
    <property type="molecule type" value="Genomic_DNA"/>
</dbReference>
<feature type="compositionally biased region" description="Basic residues" evidence="1">
    <location>
        <begin position="184"/>
        <end position="193"/>
    </location>
</feature>
<keyword evidence="3" id="KW-1185">Reference proteome</keyword>
<name>A0A3S5BJ09_9PLAT</name>
<feature type="region of interest" description="Disordered" evidence="1">
    <location>
        <begin position="1"/>
        <end position="77"/>
    </location>
</feature>